<accession>R4IUJ1</accession>
<geneLocation type="mitochondrion" evidence="2"/>
<name>R4IUJ1_VICFA</name>
<feature type="compositionally biased region" description="Basic and acidic residues" evidence="1">
    <location>
        <begin position="73"/>
        <end position="92"/>
    </location>
</feature>
<protein>
    <submittedName>
        <fullName evidence="2">Uncharacterized protein</fullName>
    </submittedName>
</protein>
<proteinExistence type="predicted"/>
<feature type="region of interest" description="Disordered" evidence="1">
    <location>
        <begin position="25"/>
        <end position="93"/>
    </location>
</feature>
<evidence type="ECO:0000256" key="1">
    <source>
        <dbReference type="SAM" id="MobiDB-lite"/>
    </source>
</evidence>
<dbReference type="EMBL" id="KC189947">
    <property type="protein sequence ID" value="AGC78942.1"/>
    <property type="molecule type" value="Genomic_DNA"/>
</dbReference>
<organism evidence="2">
    <name type="scientific">Vicia faba</name>
    <name type="common">Broad bean</name>
    <name type="synonym">Faba vulgaris</name>
    <dbReference type="NCBI Taxonomy" id="3906"/>
    <lineage>
        <taxon>Eukaryota</taxon>
        <taxon>Viridiplantae</taxon>
        <taxon>Streptophyta</taxon>
        <taxon>Embryophyta</taxon>
        <taxon>Tracheophyta</taxon>
        <taxon>Spermatophyta</taxon>
        <taxon>Magnoliopsida</taxon>
        <taxon>eudicotyledons</taxon>
        <taxon>Gunneridae</taxon>
        <taxon>Pentapetalae</taxon>
        <taxon>rosids</taxon>
        <taxon>fabids</taxon>
        <taxon>Fabales</taxon>
        <taxon>Fabaceae</taxon>
        <taxon>Papilionoideae</taxon>
        <taxon>50 kb inversion clade</taxon>
        <taxon>NPAAA clade</taxon>
        <taxon>Hologalegina</taxon>
        <taxon>IRL clade</taxon>
        <taxon>Fabeae</taxon>
        <taxon>Vicia</taxon>
    </lineage>
</organism>
<sequence>MLGSEELTEFPPVSELPVELFPNKSVHLKPLPPAPSPDPEPASAPDGYIQRGISSALNSARKTHPIAQASPPERPHLTKAKERARPPIDKPIFKKKLRPKISQVI</sequence>
<reference evidence="2" key="1">
    <citation type="journal article" date="2013" name="Front. Plant Sci.">
        <title>Mitochondrial Genome Sequence of the Legume Vicia faba.</title>
        <authorList>
            <person name="Negruk V."/>
        </authorList>
    </citation>
    <scope>NUCLEOTIDE SEQUENCE</scope>
</reference>
<keyword evidence="2" id="KW-0496">Mitochondrion</keyword>
<dbReference type="AlphaFoldDB" id="R4IUJ1"/>
<evidence type="ECO:0000313" key="2">
    <source>
        <dbReference type="EMBL" id="AGC78942.1"/>
    </source>
</evidence>
<feature type="compositionally biased region" description="Pro residues" evidence="1">
    <location>
        <begin position="30"/>
        <end position="42"/>
    </location>
</feature>